<evidence type="ECO:0000313" key="6">
    <source>
        <dbReference type="EMBL" id="RCX09250.1"/>
    </source>
</evidence>
<sequence length="298" mass="32707">MQVFQRVADEGSFAAAARALEMSPAAVTRAVADLEQHLGARLLQRTTRKLALTDAGEAYLRRVRSILQEIEDAEAAVSASARTLQGMVRVQASPLLASYFLAVHIAQWHQQYPKVALEIVVEPFPHLHVEEFDVTFMTVEEGFDANVVARPLATTEFIVCAAPAYLARAGTPQQPQDLAHHDYLKFLRQQGGGTSRRYLPLRRADGTGEPVHVEMPVVLQSVSFEVLYRAALHGAGVAVLSHLLVAPDLQSGALVRLLPAWIFGRSTIYAAVPSRKLMPARVRAFLDFISSFLPGRHA</sequence>
<comment type="similarity">
    <text evidence="1">Belongs to the LysR transcriptional regulatory family.</text>
</comment>
<gene>
    <name evidence="6" type="ORF">DFR45_106138</name>
</gene>
<dbReference type="Pfam" id="PF03466">
    <property type="entry name" value="LysR_substrate"/>
    <property type="match status" value="1"/>
</dbReference>
<dbReference type="SUPFAM" id="SSF53850">
    <property type="entry name" value="Periplasmic binding protein-like II"/>
    <property type="match status" value="1"/>
</dbReference>
<keyword evidence="3" id="KW-0238">DNA-binding</keyword>
<dbReference type="PROSITE" id="PS50931">
    <property type="entry name" value="HTH_LYSR"/>
    <property type="match status" value="1"/>
</dbReference>
<dbReference type="AlphaFoldDB" id="A0A369AIS2"/>
<organism evidence="6 7">
    <name type="scientific">Extensimonas vulgaris</name>
    <dbReference type="NCBI Taxonomy" id="1031594"/>
    <lineage>
        <taxon>Bacteria</taxon>
        <taxon>Pseudomonadati</taxon>
        <taxon>Pseudomonadota</taxon>
        <taxon>Betaproteobacteria</taxon>
        <taxon>Burkholderiales</taxon>
        <taxon>Comamonadaceae</taxon>
        <taxon>Extensimonas</taxon>
    </lineage>
</organism>
<keyword evidence="4" id="KW-0804">Transcription</keyword>
<accession>A0A369AIS2</accession>
<dbReference type="FunFam" id="1.10.10.10:FF:000001">
    <property type="entry name" value="LysR family transcriptional regulator"/>
    <property type="match status" value="1"/>
</dbReference>
<dbReference type="GO" id="GO:0003677">
    <property type="term" value="F:DNA binding"/>
    <property type="evidence" value="ECO:0007669"/>
    <property type="project" value="UniProtKB-KW"/>
</dbReference>
<evidence type="ECO:0000313" key="7">
    <source>
        <dbReference type="Proteomes" id="UP000252174"/>
    </source>
</evidence>
<evidence type="ECO:0000256" key="2">
    <source>
        <dbReference type="ARBA" id="ARBA00023015"/>
    </source>
</evidence>
<reference evidence="6 7" key="1">
    <citation type="submission" date="2018-07" db="EMBL/GenBank/DDBJ databases">
        <title>Genomic Encyclopedia of Type Strains, Phase IV (KMG-IV): sequencing the most valuable type-strain genomes for metagenomic binning, comparative biology and taxonomic classification.</title>
        <authorList>
            <person name="Goeker M."/>
        </authorList>
    </citation>
    <scope>NUCLEOTIDE SEQUENCE [LARGE SCALE GENOMIC DNA]</scope>
    <source>
        <strain evidence="6 7">DSM 100911</strain>
    </source>
</reference>
<dbReference type="InterPro" id="IPR005119">
    <property type="entry name" value="LysR_subst-bd"/>
</dbReference>
<dbReference type="EMBL" id="QPJU01000006">
    <property type="protein sequence ID" value="RCX09250.1"/>
    <property type="molecule type" value="Genomic_DNA"/>
</dbReference>
<dbReference type="InterPro" id="IPR000847">
    <property type="entry name" value="LysR_HTH_N"/>
</dbReference>
<dbReference type="Pfam" id="PF00126">
    <property type="entry name" value="HTH_1"/>
    <property type="match status" value="1"/>
</dbReference>
<protein>
    <submittedName>
        <fullName evidence="6">LysR family transcriptional regulator</fullName>
    </submittedName>
</protein>
<dbReference type="PANTHER" id="PTHR30537:SF5">
    <property type="entry name" value="HTH-TYPE TRANSCRIPTIONAL ACTIVATOR TTDR-RELATED"/>
    <property type="match status" value="1"/>
</dbReference>
<dbReference type="PANTHER" id="PTHR30537">
    <property type="entry name" value="HTH-TYPE TRANSCRIPTIONAL REGULATOR"/>
    <property type="match status" value="1"/>
</dbReference>
<dbReference type="GO" id="GO:0003700">
    <property type="term" value="F:DNA-binding transcription factor activity"/>
    <property type="evidence" value="ECO:0007669"/>
    <property type="project" value="InterPro"/>
</dbReference>
<evidence type="ECO:0000256" key="3">
    <source>
        <dbReference type="ARBA" id="ARBA00023125"/>
    </source>
</evidence>
<dbReference type="InterPro" id="IPR036388">
    <property type="entry name" value="WH-like_DNA-bd_sf"/>
</dbReference>
<proteinExistence type="inferred from homology"/>
<dbReference type="Proteomes" id="UP000252174">
    <property type="component" value="Unassembled WGS sequence"/>
</dbReference>
<dbReference type="CDD" id="cd08422">
    <property type="entry name" value="PBP2_CrgA_like"/>
    <property type="match status" value="1"/>
</dbReference>
<dbReference type="Gene3D" id="1.10.10.10">
    <property type="entry name" value="Winged helix-like DNA-binding domain superfamily/Winged helix DNA-binding domain"/>
    <property type="match status" value="1"/>
</dbReference>
<dbReference type="SUPFAM" id="SSF46785">
    <property type="entry name" value="Winged helix' DNA-binding domain"/>
    <property type="match status" value="1"/>
</dbReference>
<keyword evidence="2" id="KW-0805">Transcription regulation</keyword>
<dbReference type="Gene3D" id="3.40.190.290">
    <property type="match status" value="1"/>
</dbReference>
<feature type="domain" description="HTH lysR-type" evidence="5">
    <location>
        <begin position="1"/>
        <end position="53"/>
    </location>
</feature>
<dbReference type="InterPro" id="IPR036390">
    <property type="entry name" value="WH_DNA-bd_sf"/>
</dbReference>
<dbReference type="InterPro" id="IPR058163">
    <property type="entry name" value="LysR-type_TF_proteobact-type"/>
</dbReference>
<keyword evidence="7" id="KW-1185">Reference proteome</keyword>
<evidence type="ECO:0000259" key="5">
    <source>
        <dbReference type="PROSITE" id="PS50931"/>
    </source>
</evidence>
<comment type="caution">
    <text evidence="6">The sequence shown here is derived from an EMBL/GenBank/DDBJ whole genome shotgun (WGS) entry which is preliminary data.</text>
</comment>
<evidence type="ECO:0000256" key="1">
    <source>
        <dbReference type="ARBA" id="ARBA00009437"/>
    </source>
</evidence>
<evidence type="ECO:0000256" key="4">
    <source>
        <dbReference type="ARBA" id="ARBA00023163"/>
    </source>
</evidence>
<name>A0A369AIS2_9BURK</name>